<dbReference type="Proteomes" id="UP000759131">
    <property type="component" value="Unassembled WGS sequence"/>
</dbReference>
<keyword evidence="1" id="KW-0472">Membrane</keyword>
<keyword evidence="1" id="KW-0812">Transmembrane</keyword>
<proteinExistence type="predicted"/>
<feature type="transmembrane region" description="Helical" evidence="1">
    <location>
        <begin position="38"/>
        <end position="57"/>
    </location>
</feature>
<dbReference type="EMBL" id="CAJPIZ010000141">
    <property type="protein sequence ID" value="CAG2100571.1"/>
    <property type="molecule type" value="Genomic_DNA"/>
</dbReference>
<reference evidence="2" key="1">
    <citation type="submission" date="2020-11" db="EMBL/GenBank/DDBJ databases">
        <authorList>
            <person name="Tran Van P."/>
        </authorList>
    </citation>
    <scope>NUCLEOTIDE SEQUENCE</scope>
</reference>
<name>A0A7R9KEC8_9ACAR</name>
<sequence>MNDIDFNEETISFQSDDKVTIGDPDTRSHDGDSNRSSFVALMCISVVFIALVVAIVYKIRFPEFTDPESNNYCNPNLYLTAFWIINYVLK</sequence>
<dbReference type="OrthoDB" id="6157510at2759"/>
<dbReference type="AlphaFoldDB" id="A0A7R9KEC8"/>
<organism evidence="2">
    <name type="scientific">Medioppia subpectinata</name>
    <dbReference type="NCBI Taxonomy" id="1979941"/>
    <lineage>
        <taxon>Eukaryota</taxon>
        <taxon>Metazoa</taxon>
        <taxon>Ecdysozoa</taxon>
        <taxon>Arthropoda</taxon>
        <taxon>Chelicerata</taxon>
        <taxon>Arachnida</taxon>
        <taxon>Acari</taxon>
        <taxon>Acariformes</taxon>
        <taxon>Sarcoptiformes</taxon>
        <taxon>Oribatida</taxon>
        <taxon>Brachypylina</taxon>
        <taxon>Oppioidea</taxon>
        <taxon>Oppiidae</taxon>
        <taxon>Medioppia</taxon>
    </lineage>
</organism>
<keyword evidence="3" id="KW-1185">Reference proteome</keyword>
<accession>A0A7R9KEC8</accession>
<evidence type="ECO:0000313" key="2">
    <source>
        <dbReference type="EMBL" id="CAD7620141.1"/>
    </source>
</evidence>
<dbReference type="EMBL" id="OC854716">
    <property type="protein sequence ID" value="CAD7620141.1"/>
    <property type="molecule type" value="Genomic_DNA"/>
</dbReference>
<evidence type="ECO:0000313" key="3">
    <source>
        <dbReference type="Proteomes" id="UP000759131"/>
    </source>
</evidence>
<keyword evidence="1" id="KW-1133">Transmembrane helix</keyword>
<gene>
    <name evidence="2" type="ORF">OSB1V03_LOCUS637</name>
</gene>
<evidence type="ECO:0000256" key="1">
    <source>
        <dbReference type="SAM" id="Phobius"/>
    </source>
</evidence>
<protein>
    <submittedName>
        <fullName evidence="2">Uncharacterized protein</fullName>
    </submittedName>
</protein>